<proteinExistence type="predicted"/>
<gene>
    <name evidence="4" type="ORF">A6R68_15803</name>
</gene>
<dbReference type="Proteomes" id="UP000092124">
    <property type="component" value="Unassembled WGS sequence"/>
</dbReference>
<reference evidence="4 5" key="1">
    <citation type="submission" date="2016-06" db="EMBL/GenBank/DDBJ databases">
        <title>The Draft Genome Sequence and Annotation of the Desert Woodrat Neotoma lepida.</title>
        <authorList>
            <person name="Campbell M."/>
            <person name="Oakeson K.F."/>
            <person name="Yandell M."/>
            <person name="Halpert J.R."/>
            <person name="Dearing D."/>
        </authorList>
    </citation>
    <scope>NUCLEOTIDE SEQUENCE [LARGE SCALE GENOMIC DNA]</scope>
    <source>
        <strain evidence="4">417</strain>
        <tissue evidence="4">Liver</tissue>
    </source>
</reference>
<evidence type="ECO:0000259" key="3">
    <source>
        <dbReference type="PROSITE" id="PS51214"/>
    </source>
</evidence>
<evidence type="ECO:0000313" key="4">
    <source>
        <dbReference type="EMBL" id="OBS73659.1"/>
    </source>
</evidence>
<dbReference type="GO" id="GO:0006606">
    <property type="term" value="P:protein import into nucleus"/>
    <property type="evidence" value="ECO:0007669"/>
    <property type="project" value="InterPro"/>
</dbReference>
<dbReference type="EMBL" id="LZPO01044981">
    <property type="protein sequence ID" value="OBS73659.1"/>
    <property type="molecule type" value="Genomic_DNA"/>
</dbReference>
<comment type="caution">
    <text evidence="4">The sequence shown here is derived from an EMBL/GenBank/DDBJ whole genome shotgun (WGS) entry which is preliminary data.</text>
</comment>
<dbReference type="Gene3D" id="1.20.5.690">
    <property type="entry name" value="Importin-alpha, importin-beta-binding domain"/>
    <property type="match status" value="1"/>
</dbReference>
<dbReference type="STRING" id="56216.A0A1A6H5T3"/>
<keyword evidence="1" id="KW-0813">Transport</keyword>
<dbReference type="AlphaFoldDB" id="A0A1A6H5T3"/>
<feature type="non-terminal residue" evidence="4">
    <location>
        <position position="96"/>
    </location>
</feature>
<accession>A0A1A6H5T3</accession>
<feature type="compositionally biased region" description="Polar residues" evidence="2">
    <location>
        <begin position="87"/>
        <end position="96"/>
    </location>
</feature>
<dbReference type="InterPro" id="IPR002652">
    <property type="entry name" value="Importin-a_IBB"/>
</dbReference>
<evidence type="ECO:0000313" key="5">
    <source>
        <dbReference type="Proteomes" id="UP000092124"/>
    </source>
</evidence>
<sequence>MSTMTFTRELFLHIGKRDSMASPGKDNYRMKSYKNKALNPQEMRRRREEEGIQLRKQKREEQLFKRRNVSLPRNDDCMLESPIQDPDVSSTVPIPE</sequence>
<organism evidence="4 5">
    <name type="scientific">Neotoma lepida</name>
    <name type="common">Desert woodrat</name>
    <dbReference type="NCBI Taxonomy" id="56216"/>
    <lineage>
        <taxon>Eukaryota</taxon>
        <taxon>Metazoa</taxon>
        <taxon>Chordata</taxon>
        <taxon>Craniata</taxon>
        <taxon>Vertebrata</taxon>
        <taxon>Euteleostomi</taxon>
        <taxon>Mammalia</taxon>
        <taxon>Eutheria</taxon>
        <taxon>Euarchontoglires</taxon>
        <taxon>Glires</taxon>
        <taxon>Rodentia</taxon>
        <taxon>Myomorpha</taxon>
        <taxon>Muroidea</taxon>
        <taxon>Cricetidae</taxon>
        <taxon>Neotominae</taxon>
        <taxon>Neotoma</taxon>
    </lineage>
</organism>
<dbReference type="FunFam" id="1.20.5.690:FF:000001">
    <property type="entry name" value="Importin subunit alpha"/>
    <property type="match status" value="1"/>
</dbReference>
<dbReference type="Pfam" id="PF01749">
    <property type="entry name" value="IBB"/>
    <property type="match status" value="1"/>
</dbReference>
<evidence type="ECO:0000256" key="2">
    <source>
        <dbReference type="SAM" id="MobiDB-lite"/>
    </source>
</evidence>
<protein>
    <recommendedName>
        <fullName evidence="3">IBB domain-containing protein</fullName>
    </recommendedName>
</protein>
<dbReference type="GO" id="GO:0061608">
    <property type="term" value="F:nuclear import signal receptor activity"/>
    <property type="evidence" value="ECO:0007669"/>
    <property type="project" value="InterPro"/>
</dbReference>
<name>A0A1A6H5T3_NEOLE</name>
<dbReference type="SUPFAM" id="SSF48371">
    <property type="entry name" value="ARM repeat"/>
    <property type="match status" value="1"/>
</dbReference>
<feature type="region of interest" description="Disordered" evidence="2">
    <location>
        <begin position="73"/>
        <end position="96"/>
    </location>
</feature>
<feature type="domain" description="IBB" evidence="3">
    <location>
        <begin position="13"/>
        <end position="76"/>
    </location>
</feature>
<dbReference type="PROSITE" id="PS51214">
    <property type="entry name" value="IBB"/>
    <property type="match status" value="1"/>
</dbReference>
<evidence type="ECO:0000256" key="1">
    <source>
        <dbReference type="PROSITE-ProRule" id="PRU00561"/>
    </source>
</evidence>
<dbReference type="OrthoDB" id="29145at2759"/>
<dbReference type="InterPro" id="IPR016024">
    <property type="entry name" value="ARM-type_fold"/>
</dbReference>
<dbReference type="InterPro" id="IPR036975">
    <property type="entry name" value="Importin-a_IBB_sf"/>
</dbReference>
<keyword evidence="5" id="KW-1185">Reference proteome</keyword>